<feature type="binding site" evidence="6">
    <location>
        <position position="87"/>
    </location>
    <ligand>
        <name>Mg(2+)</name>
        <dbReference type="ChEBI" id="CHEBI:18420"/>
        <label>1</label>
        <note>catalytic</note>
    </ligand>
</feature>
<dbReference type="InterPro" id="IPR000760">
    <property type="entry name" value="Inositol_monophosphatase-like"/>
</dbReference>
<reference evidence="8 10" key="1">
    <citation type="submission" date="2018-09" db="EMBL/GenBank/DDBJ databases">
        <title>Murine metabolic-syndrome-specific gut microbial biobank.</title>
        <authorList>
            <person name="Liu C."/>
        </authorList>
    </citation>
    <scope>NUCLEOTIDE SEQUENCE [LARGE SCALE GENOMIC DNA]</scope>
    <source>
        <strain evidence="8 10">8-P5</strain>
    </source>
</reference>
<proteinExistence type="inferred from homology"/>
<dbReference type="PROSITE" id="PS00629">
    <property type="entry name" value="IMP_1"/>
    <property type="match status" value="1"/>
</dbReference>
<dbReference type="GO" id="GO:0007165">
    <property type="term" value="P:signal transduction"/>
    <property type="evidence" value="ECO:0007669"/>
    <property type="project" value="TreeGrafter"/>
</dbReference>
<dbReference type="InterPro" id="IPR033942">
    <property type="entry name" value="IMPase"/>
</dbReference>
<comment type="similarity">
    <text evidence="7">Belongs to the inositol monophosphatase superfamily.</text>
</comment>
<dbReference type="OrthoDB" id="9772456at2"/>
<accession>A0A3L7ZQW3</accession>
<comment type="catalytic activity">
    <reaction evidence="1 7">
        <text>a myo-inositol phosphate + H2O = myo-inositol + phosphate</text>
        <dbReference type="Rhea" id="RHEA:24056"/>
        <dbReference type="ChEBI" id="CHEBI:15377"/>
        <dbReference type="ChEBI" id="CHEBI:17268"/>
        <dbReference type="ChEBI" id="CHEBI:43474"/>
        <dbReference type="ChEBI" id="CHEBI:84139"/>
        <dbReference type="EC" id="3.1.3.25"/>
    </reaction>
</comment>
<evidence type="ECO:0000256" key="7">
    <source>
        <dbReference type="RuleBase" id="RU364068"/>
    </source>
</evidence>
<sequence length="261" mass="28984">MEFDLAYLCKEVREIARASATFLKEERRKFDRNLVEEKSAHNYVSYVDKESERRIIEALSTLLPEAGLVTEEGFGSLTDEEYCWVIDPLDSTSNYIHDIAPYYVSIALRNREELLLGVVHEVCRDECFYAVKDGKAYLDRNEIHVSDVSVLDKAFVALGFPYNSDAYRPVAAHLVDRLSGFAGGTRLIGSAAAELCYVAAGRFDARIESYLGSWDVAVGALILLQAGGKISDFDGGKNCFFSEEVVASNSKIHTLALSLLP</sequence>
<feature type="binding site" evidence="6">
    <location>
        <position position="90"/>
    </location>
    <ligand>
        <name>Mg(2+)</name>
        <dbReference type="ChEBI" id="CHEBI:18420"/>
        <label>2</label>
    </ligand>
</feature>
<dbReference type="Proteomes" id="UP000278164">
    <property type="component" value="Unassembled WGS sequence"/>
</dbReference>
<evidence type="ECO:0000256" key="6">
    <source>
        <dbReference type="PIRSR" id="PIRSR600760-2"/>
    </source>
</evidence>
<feature type="binding site" evidence="6">
    <location>
        <position position="215"/>
    </location>
    <ligand>
        <name>Mg(2+)</name>
        <dbReference type="ChEBI" id="CHEBI:18420"/>
        <label>1</label>
        <note>catalytic</note>
    </ligand>
</feature>
<evidence type="ECO:0000313" key="9">
    <source>
        <dbReference type="EMBL" id="TGY55645.1"/>
    </source>
</evidence>
<feature type="binding site" evidence="6">
    <location>
        <position position="89"/>
    </location>
    <ligand>
        <name>Mg(2+)</name>
        <dbReference type="ChEBI" id="CHEBI:18420"/>
        <label>1</label>
        <note>catalytic</note>
    </ligand>
</feature>
<dbReference type="SUPFAM" id="SSF56655">
    <property type="entry name" value="Carbohydrate phosphatase"/>
    <property type="match status" value="1"/>
</dbReference>
<dbReference type="AlphaFoldDB" id="A0A3L7ZQW3"/>
<name>A0A3L7ZQW3_PARDI</name>
<comment type="caution">
    <text evidence="8">The sequence shown here is derived from an EMBL/GenBank/DDBJ whole genome shotgun (WGS) entry which is preliminary data.</text>
</comment>
<dbReference type="Pfam" id="PF00459">
    <property type="entry name" value="Inositol_P"/>
    <property type="match status" value="1"/>
</dbReference>
<organism evidence="8 10">
    <name type="scientific">Parabacteroides distasonis</name>
    <dbReference type="NCBI Taxonomy" id="823"/>
    <lineage>
        <taxon>Bacteria</taxon>
        <taxon>Pseudomonadati</taxon>
        <taxon>Bacteroidota</taxon>
        <taxon>Bacteroidia</taxon>
        <taxon>Bacteroidales</taxon>
        <taxon>Tannerellaceae</taxon>
        <taxon>Parabacteroides</taxon>
    </lineage>
</organism>
<dbReference type="GO" id="GO:0008934">
    <property type="term" value="F:inositol monophosphate 1-phosphatase activity"/>
    <property type="evidence" value="ECO:0007669"/>
    <property type="project" value="InterPro"/>
</dbReference>
<dbReference type="CDD" id="cd01639">
    <property type="entry name" value="IMPase"/>
    <property type="match status" value="1"/>
</dbReference>
<dbReference type="Gene3D" id="3.40.190.80">
    <property type="match status" value="1"/>
</dbReference>
<evidence type="ECO:0000256" key="4">
    <source>
        <dbReference type="ARBA" id="ARBA00022801"/>
    </source>
</evidence>
<gene>
    <name evidence="8" type="ORF">D7V78_06135</name>
    <name evidence="9" type="ORF">E5342_13890</name>
</gene>
<keyword evidence="5 6" id="KW-0460">Magnesium</keyword>
<evidence type="ECO:0000256" key="1">
    <source>
        <dbReference type="ARBA" id="ARBA00001033"/>
    </source>
</evidence>
<dbReference type="PANTHER" id="PTHR20854:SF4">
    <property type="entry name" value="INOSITOL-1-MONOPHOSPHATASE-RELATED"/>
    <property type="match status" value="1"/>
</dbReference>
<dbReference type="EMBL" id="RAYI01000009">
    <property type="protein sequence ID" value="RLT74274.1"/>
    <property type="molecule type" value="Genomic_DNA"/>
</dbReference>
<reference evidence="9 11" key="2">
    <citation type="submission" date="2019-04" db="EMBL/GenBank/DDBJ databases">
        <title>Microbes associate with the intestines of laboratory mice.</title>
        <authorList>
            <person name="Navarre W."/>
            <person name="Wong E."/>
            <person name="Huang K."/>
            <person name="Tropini C."/>
            <person name="Ng K."/>
            <person name="Yu B."/>
        </authorList>
    </citation>
    <scope>NUCLEOTIDE SEQUENCE [LARGE SCALE GENOMIC DNA]</scope>
    <source>
        <strain evidence="9 11">NM39_I3</strain>
    </source>
</reference>
<evidence type="ECO:0000313" key="8">
    <source>
        <dbReference type="EMBL" id="RLT74274.1"/>
    </source>
</evidence>
<evidence type="ECO:0000256" key="3">
    <source>
        <dbReference type="ARBA" id="ARBA00022723"/>
    </source>
</evidence>
<dbReference type="RefSeq" id="WP_121735498.1">
    <property type="nucleotide sequence ID" value="NZ_QXXG01000005.1"/>
</dbReference>
<protein>
    <recommendedName>
        <fullName evidence="7">Inositol-1-monophosphatase</fullName>
        <ecNumber evidence="7">3.1.3.25</ecNumber>
    </recommendedName>
</protein>
<dbReference type="Gene3D" id="3.30.540.10">
    <property type="entry name" value="Fructose-1,6-Bisphosphatase, subunit A, domain 1"/>
    <property type="match status" value="1"/>
</dbReference>
<dbReference type="EMBL" id="SRYM01000045">
    <property type="protein sequence ID" value="TGY55645.1"/>
    <property type="molecule type" value="Genomic_DNA"/>
</dbReference>
<comment type="cofactor">
    <cofactor evidence="2 6 7">
        <name>Mg(2+)</name>
        <dbReference type="ChEBI" id="CHEBI:18420"/>
    </cofactor>
</comment>
<dbReference type="GO" id="GO:0006020">
    <property type="term" value="P:inositol metabolic process"/>
    <property type="evidence" value="ECO:0007669"/>
    <property type="project" value="TreeGrafter"/>
</dbReference>
<evidence type="ECO:0000313" key="10">
    <source>
        <dbReference type="Proteomes" id="UP000278164"/>
    </source>
</evidence>
<dbReference type="PANTHER" id="PTHR20854">
    <property type="entry name" value="INOSITOL MONOPHOSPHATASE"/>
    <property type="match status" value="1"/>
</dbReference>
<keyword evidence="3 6" id="KW-0479">Metal-binding</keyword>
<keyword evidence="4 7" id="KW-0378">Hydrolase</keyword>
<evidence type="ECO:0000256" key="2">
    <source>
        <dbReference type="ARBA" id="ARBA00001946"/>
    </source>
</evidence>
<evidence type="ECO:0000313" key="11">
    <source>
        <dbReference type="Proteomes" id="UP000310032"/>
    </source>
</evidence>
<evidence type="ECO:0000256" key="5">
    <source>
        <dbReference type="ARBA" id="ARBA00022842"/>
    </source>
</evidence>
<dbReference type="EC" id="3.1.3.25" evidence="7"/>
<dbReference type="GO" id="GO:0046872">
    <property type="term" value="F:metal ion binding"/>
    <property type="evidence" value="ECO:0007669"/>
    <property type="project" value="UniProtKB-KW"/>
</dbReference>
<dbReference type="Proteomes" id="UP000310032">
    <property type="component" value="Unassembled WGS sequence"/>
</dbReference>
<dbReference type="PRINTS" id="PR00377">
    <property type="entry name" value="IMPHPHTASES"/>
</dbReference>
<dbReference type="InterPro" id="IPR020583">
    <property type="entry name" value="Inositol_monoP_metal-BS"/>
</dbReference>
<feature type="binding site" evidence="6">
    <location>
        <position position="71"/>
    </location>
    <ligand>
        <name>Mg(2+)</name>
        <dbReference type="ChEBI" id="CHEBI:18420"/>
        <label>1</label>
        <note>catalytic</note>
    </ligand>
</feature>